<comment type="caution">
    <text evidence="1">The sequence shown here is derived from an EMBL/GenBank/DDBJ whole genome shotgun (WGS) entry which is preliminary data.</text>
</comment>
<dbReference type="AlphaFoldDB" id="A0A388T7T9"/>
<sequence length="85" mass="8108">MSGACRGEGDVVAEGGELADEVAGLAGGIEVLGVPVGAEVAVAGGGVVQEVPDRDQDGAGDGDQCFEVASDSVAELPAGVRDGPA</sequence>
<accession>A0A388T7T9</accession>
<organism evidence="1 2">
    <name type="scientific">Streptomyces spongiicola</name>
    <dbReference type="NCBI Taxonomy" id="1690221"/>
    <lineage>
        <taxon>Bacteria</taxon>
        <taxon>Bacillati</taxon>
        <taxon>Actinomycetota</taxon>
        <taxon>Actinomycetes</taxon>
        <taxon>Kitasatosporales</taxon>
        <taxon>Streptomycetaceae</taxon>
        <taxon>Streptomyces</taxon>
    </lineage>
</organism>
<dbReference type="Proteomes" id="UP000265354">
    <property type="component" value="Unassembled WGS sequence"/>
</dbReference>
<protein>
    <submittedName>
        <fullName evidence="1">Uncharacterized protein</fullName>
    </submittedName>
</protein>
<dbReference type="EMBL" id="BGZL01000041">
    <property type="protein sequence ID" value="GBQ04412.1"/>
    <property type="molecule type" value="Genomic_DNA"/>
</dbReference>
<proteinExistence type="predicted"/>
<name>A0A388T7T9_9ACTN</name>
<reference evidence="1 2" key="1">
    <citation type="submission" date="2018-07" db="EMBL/GenBank/DDBJ databases">
        <title>Whole Genome Shotgun Sequence of Streptomyces spongiicola strain 531S.</title>
        <authorList>
            <person name="Dohra H."/>
            <person name="Kodani S."/>
        </authorList>
    </citation>
    <scope>NUCLEOTIDE SEQUENCE [LARGE SCALE GENOMIC DNA]</scope>
    <source>
        <strain evidence="1 2">531S</strain>
    </source>
</reference>
<evidence type="ECO:0000313" key="1">
    <source>
        <dbReference type="EMBL" id="GBQ04412.1"/>
    </source>
</evidence>
<gene>
    <name evidence="1" type="ORF">SSP531S_59080</name>
</gene>
<evidence type="ECO:0000313" key="2">
    <source>
        <dbReference type="Proteomes" id="UP000265354"/>
    </source>
</evidence>